<sequence length="115" mass="13186">MQSWRTSGIFTIRICCMDVDEHEKNSGLQFPPKSPGYSKSKKILHHVKPLPYYSYDQPVIRYCQAHQPLRVNKGYEAVSPEQDESPRLELGHDHSFIATIARSAAPAIYLERITN</sequence>
<dbReference type="Proteomes" id="UP000322234">
    <property type="component" value="Unassembled WGS sequence"/>
</dbReference>
<gene>
    <name evidence="1" type="ORF">E5288_WYG011822</name>
</gene>
<comment type="caution">
    <text evidence="1">The sequence shown here is derived from an EMBL/GenBank/DDBJ whole genome shotgun (WGS) entry which is preliminary data.</text>
</comment>
<keyword evidence="2" id="KW-1185">Reference proteome</keyword>
<accession>A0A6B0RSE8</accession>
<protein>
    <submittedName>
        <fullName evidence="1">Uncharacterized protein</fullName>
    </submittedName>
</protein>
<dbReference type="AlphaFoldDB" id="A0A6B0RSE8"/>
<dbReference type="EMBL" id="VBQZ03000088">
    <property type="protein sequence ID" value="MXQ92875.1"/>
    <property type="molecule type" value="Genomic_DNA"/>
</dbReference>
<evidence type="ECO:0000313" key="2">
    <source>
        <dbReference type="Proteomes" id="UP000322234"/>
    </source>
</evidence>
<proteinExistence type="predicted"/>
<evidence type="ECO:0000313" key="1">
    <source>
        <dbReference type="EMBL" id="MXQ92875.1"/>
    </source>
</evidence>
<name>A0A6B0RSE8_9CETA</name>
<reference evidence="1" key="1">
    <citation type="submission" date="2019-10" db="EMBL/GenBank/DDBJ databases">
        <title>The sequence and de novo assembly of the wild yak genome.</title>
        <authorList>
            <person name="Liu Y."/>
        </authorList>
    </citation>
    <scope>NUCLEOTIDE SEQUENCE [LARGE SCALE GENOMIC DNA]</scope>
    <source>
        <strain evidence="1">WY2019</strain>
    </source>
</reference>
<organism evidence="1 2">
    <name type="scientific">Bos mutus</name>
    <name type="common">wild yak</name>
    <dbReference type="NCBI Taxonomy" id="72004"/>
    <lineage>
        <taxon>Eukaryota</taxon>
        <taxon>Metazoa</taxon>
        <taxon>Chordata</taxon>
        <taxon>Craniata</taxon>
        <taxon>Vertebrata</taxon>
        <taxon>Euteleostomi</taxon>
        <taxon>Mammalia</taxon>
        <taxon>Eutheria</taxon>
        <taxon>Laurasiatheria</taxon>
        <taxon>Artiodactyla</taxon>
        <taxon>Ruminantia</taxon>
        <taxon>Pecora</taxon>
        <taxon>Bovidae</taxon>
        <taxon>Bovinae</taxon>
        <taxon>Bos</taxon>
    </lineage>
</organism>